<dbReference type="GO" id="GO:0008713">
    <property type="term" value="F:ADP-heptose-lipopolysaccharide heptosyltransferase activity"/>
    <property type="evidence" value="ECO:0007669"/>
    <property type="project" value="TreeGrafter"/>
</dbReference>
<keyword evidence="1" id="KW-0328">Glycosyltransferase</keyword>
<dbReference type="Proteomes" id="UP000247903">
    <property type="component" value="Unassembled WGS sequence"/>
</dbReference>
<dbReference type="OrthoDB" id="9772349at2"/>
<dbReference type="Gene3D" id="3.40.50.2000">
    <property type="entry name" value="Glycogen Phosphorylase B"/>
    <property type="match status" value="2"/>
</dbReference>
<dbReference type="RefSeq" id="WP_110306694.1">
    <property type="nucleotide sequence ID" value="NZ_QJHK01000008.1"/>
</dbReference>
<dbReference type="Pfam" id="PF01075">
    <property type="entry name" value="Glyco_transf_9"/>
    <property type="match status" value="1"/>
</dbReference>
<comment type="caution">
    <text evidence="3">The sequence shown here is derived from an EMBL/GenBank/DDBJ whole genome shotgun (WGS) entry which is preliminary data.</text>
</comment>
<evidence type="ECO:0000313" key="4">
    <source>
        <dbReference type="Proteomes" id="UP000247903"/>
    </source>
</evidence>
<gene>
    <name evidence="3" type="ORF">DMB65_10955</name>
</gene>
<dbReference type="EMBL" id="QJHK01000008">
    <property type="protein sequence ID" value="PXY40745.1"/>
    <property type="molecule type" value="Genomic_DNA"/>
</dbReference>
<dbReference type="GO" id="GO:0009244">
    <property type="term" value="P:lipopolysaccharide core region biosynthetic process"/>
    <property type="evidence" value="ECO:0007669"/>
    <property type="project" value="TreeGrafter"/>
</dbReference>
<dbReference type="AlphaFoldDB" id="A0A2V4BP67"/>
<dbReference type="SUPFAM" id="SSF53756">
    <property type="entry name" value="UDP-Glycosyltransferase/glycogen phosphorylase"/>
    <property type="match status" value="1"/>
</dbReference>
<reference evidence="3 4" key="1">
    <citation type="submission" date="2018-05" db="EMBL/GenBank/DDBJ databases">
        <title>Flavobacterium sp. strain IMCC34759, incomplete genome.</title>
        <authorList>
            <person name="Joung Y."/>
            <person name="Cho J."/>
        </authorList>
    </citation>
    <scope>NUCLEOTIDE SEQUENCE [LARGE SCALE GENOMIC DNA]</scope>
    <source>
        <strain evidence="3 4">IMCC34759</strain>
    </source>
</reference>
<dbReference type="InterPro" id="IPR002201">
    <property type="entry name" value="Glyco_trans_9"/>
</dbReference>
<protein>
    <submittedName>
        <fullName evidence="3">Glycosyltransferase</fullName>
    </submittedName>
</protein>
<dbReference type="CDD" id="cd03789">
    <property type="entry name" value="GT9_LPS_heptosyltransferase"/>
    <property type="match status" value="1"/>
</dbReference>
<evidence type="ECO:0000256" key="1">
    <source>
        <dbReference type="ARBA" id="ARBA00022676"/>
    </source>
</evidence>
<dbReference type="PANTHER" id="PTHR30160:SF1">
    <property type="entry name" value="LIPOPOLYSACCHARIDE 1,2-N-ACETYLGLUCOSAMINETRANSFERASE-RELATED"/>
    <property type="match status" value="1"/>
</dbReference>
<keyword evidence="2 3" id="KW-0808">Transferase</keyword>
<accession>A0A2V4BP67</accession>
<dbReference type="GO" id="GO:0005829">
    <property type="term" value="C:cytosol"/>
    <property type="evidence" value="ECO:0007669"/>
    <property type="project" value="TreeGrafter"/>
</dbReference>
<name>A0A2V4BP67_9FLAO</name>
<evidence type="ECO:0000313" key="3">
    <source>
        <dbReference type="EMBL" id="PXY40745.1"/>
    </source>
</evidence>
<evidence type="ECO:0000256" key="2">
    <source>
        <dbReference type="ARBA" id="ARBA00022679"/>
    </source>
</evidence>
<proteinExistence type="predicted"/>
<dbReference type="PANTHER" id="PTHR30160">
    <property type="entry name" value="TETRAACYLDISACCHARIDE 4'-KINASE-RELATED"/>
    <property type="match status" value="1"/>
</dbReference>
<organism evidence="3 4">
    <name type="scientific">Flavobacterium cheongpyeongense</name>
    <dbReference type="NCBI Taxonomy" id="2212651"/>
    <lineage>
        <taxon>Bacteria</taxon>
        <taxon>Pseudomonadati</taxon>
        <taxon>Bacteroidota</taxon>
        <taxon>Flavobacteriia</taxon>
        <taxon>Flavobacteriales</taxon>
        <taxon>Flavobacteriaceae</taxon>
        <taxon>Flavobacterium</taxon>
    </lineage>
</organism>
<sequence>MKVLVIQNKMIGDVLTSTVICETIKKHQPNWEIHYMIQPNTLAVVENNPFIDKIVFFEPQKHKGFFKLISFGASLAPEKYGVVIDAYGKWESILPAYFCGAKIRIGFKKWYTSVLFTTTVVQEKNIEGSAVYHRLQLVEALLKVKTEIIFPKIYLTDTEINQAKTGIRERLNPALKMIMISVLGSGKSKSLPPEKMAQTLDIIAERDVQLLFNFMPDQKEDAKIIYNLCKPQTQQKIVFDFYTKSLRAFLAVLSQCDALIGNEGGAVNMAKALNIKTFTIFSPWINKSSWNMLSDQENHIAVHLKDYFPDVYENRHPKEFKRKSLELYNKLDSTLYKESLQEFVKRISL</sequence>
<keyword evidence="4" id="KW-1185">Reference proteome</keyword>
<dbReference type="InterPro" id="IPR051199">
    <property type="entry name" value="LPS_LOS_Heptosyltrfase"/>
</dbReference>